<dbReference type="PANTHER" id="PTHR21240:SF28">
    <property type="entry name" value="ISO-OROTATE DECARBOXYLASE (EUROFUNG)"/>
    <property type="match status" value="1"/>
</dbReference>
<organism evidence="3">
    <name type="scientific">uncultured Desulfobacteraceae bacterium</name>
    <dbReference type="NCBI Taxonomy" id="218296"/>
    <lineage>
        <taxon>Bacteria</taxon>
        <taxon>Pseudomonadati</taxon>
        <taxon>Thermodesulfobacteriota</taxon>
        <taxon>Desulfobacteria</taxon>
        <taxon>Desulfobacterales</taxon>
        <taxon>Desulfobacteraceae</taxon>
        <taxon>environmental samples</taxon>
    </lineage>
</organism>
<evidence type="ECO:0000313" key="3">
    <source>
        <dbReference type="EMBL" id="VEN74823.1"/>
    </source>
</evidence>
<sequence>MLKPNMSFINDPEGENVPAGLPPVIDTHVHIFPDAVFSAIWKWFDAHAWRIRYRMDTSAIFDFLLSRGVGHIVALQYAHKPGIARMLNQYMVEKQAGRPGRITGMATVFPGEKDDVKILDDAFDAGLKGLKLHVHVQCFDINGDDMGRLYERCLAREKPIVMHAGREPKSEAYPCDPYQMCAAEKIERVLKDFPGLKICVPHLGFDETSAYRKLIEKYDHLWLDTAMTLADYFPSKEKIRLGRWRPDRVMHGSDFPNIPYAWDRELKALKAAGLSRKSLERISGKNALEFFDIE</sequence>
<evidence type="ECO:0000259" key="2">
    <source>
        <dbReference type="Pfam" id="PF04909"/>
    </source>
</evidence>
<dbReference type="PANTHER" id="PTHR21240">
    <property type="entry name" value="2-AMINO-3-CARBOXYLMUCONATE-6-SEMIALDEHYDE DECARBOXYLASE"/>
    <property type="match status" value="1"/>
</dbReference>
<dbReference type="Pfam" id="PF04909">
    <property type="entry name" value="Amidohydro_2"/>
    <property type="match status" value="1"/>
</dbReference>
<proteinExistence type="predicted"/>
<evidence type="ECO:0000256" key="1">
    <source>
        <dbReference type="ARBA" id="ARBA00023239"/>
    </source>
</evidence>
<dbReference type="AlphaFoldDB" id="A0A484HK54"/>
<dbReference type="GO" id="GO:0016831">
    <property type="term" value="F:carboxy-lyase activity"/>
    <property type="evidence" value="ECO:0007669"/>
    <property type="project" value="InterPro"/>
</dbReference>
<reference evidence="3" key="1">
    <citation type="submission" date="2019-01" db="EMBL/GenBank/DDBJ databases">
        <authorList>
            <consortium name="Genoscope - CEA"/>
            <person name="William W."/>
        </authorList>
    </citation>
    <scope>NUCLEOTIDE SEQUENCE</scope>
    <source>
        <strain evidence="3">CR-1</strain>
    </source>
</reference>
<dbReference type="CDD" id="cd01292">
    <property type="entry name" value="metallo-dependent_hydrolases"/>
    <property type="match status" value="1"/>
</dbReference>
<dbReference type="SUPFAM" id="SSF51556">
    <property type="entry name" value="Metallo-dependent hydrolases"/>
    <property type="match status" value="1"/>
</dbReference>
<protein>
    <submittedName>
        <fullName evidence="3">Amidohydrolase</fullName>
    </submittedName>
</protein>
<keyword evidence="1" id="KW-0456">Lyase</keyword>
<keyword evidence="3" id="KW-0378">Hydrolase</keyword>
<dbReference type="GO" id="GO:0016787">
    <property type="term" value="F:hydrolase activity"/>
    <property type="evidence" value="ECO:0007669"/>
    <property type="project" value="UniProtKB-KW"/>
</dbReference>
<gene>
    <name evidence="3" type="ORF">EPICR_50099</name>
</gene>
<dbReference type="Gene3D" id="3.20.20.140">
    <property type="entry name" value="Metal-dependent hydrolases"/>
    <property type="match status" value="1"/>
</dbReference>
<dbReference type="GO" id="GO:0005737">
    <property type="term" value="C:cytoplasm"/>
    <property type="evidence" value="ECO:0007669"/>
    <property type="project" value="TreeGrafter"/>
</dbReference>
<accession>A0A484HK54</accession>
<dbReference type="EMBL" id="CAACVI010000045">
    <property type="protein sequence ID" value="VEN74823.1"/>
    <property type="molecule type" value="Genomic_DNA"/>
</dbReference>
<feature type="domain" description="Amidohydrolase-related" evidence="2">
    <location>
        <begin position="25"/>
        <end position="292"/>
    </location>
</feature>
<name>A0A484HK54_9BACT</name>
<dbReference type="GO" id="GO:0019748">
    <property type="term" value="P:secondary metabolic process"/>
    <property type="evidence" value="ECO:0007669"/>
    <property type="project" value="TreeGrafter"/>
</dbReference>
<dbReference type="InterPro" id="IPR032466">
    <property type="entry name" value="Metal_Hydrolase"/>
</dbReference>
<dbReference type="InterPro" id="IPR032465">
    <property type="entry name" value="ACMSD"/>
</dbReference>
<dbReference type="InterPro" id="IPR006680">
    <property type="entry name" value="Amidohydro-rel"/>
</dbReference>